<proteinExistence type="predicted"/>
<dbReference type="Pfam" id="PF00583">
    <property type="entry name" value="Acetyltransf_1"/>
    <property type="match status" value="1"/>
</dbReference>
<dbReference type="PANTHER" id="PTHR43877">
    <property type="entry name" value="AMINOALKYLPHOSPHONATE N-ACETYLTRANSFERASE-RELATED-RELATED"/>
    <property type="match status" value="1"/>
</dbReference>
<sequence>MILVEVDEPVLARLVRAATTDAAADDVTPPLTADSGWTPARVEWLRRFHRDRRAGLGGPAGESTWGVVTADGVVGSVRLKRTAEGVLETGVWLTRTARGRGLGTAAMAVAVRKAVELGAREVRADTTVANVGALRLLRRLGFTLARADGGAVHGLLRL</sequence>
<evidence type="ECO:0000256" key="1">
    <source>
        <dbReference type="ARBA" id="ARBA00022679"/>
    </source>
</evidence>
<feature type="domain" description="N-acetyltransferase" evidence="3">
    <location>
        <begin position="13"/>
        <end position="158"/>
    </location>
</feature>
<dbReference type="PROSITE" id="PS51186">
    <property type="entry name" value="GNAT"/>
    <property type="match status" value="1"/>
</dbReference>
<dbReference type="GO" id="GO:0016747">
    <property type="term" value="F:acyltransferase activity, transferring groups other than amino-acyl groups"/>
    <property type="evidence" value="ECO:0007669"/>
    <property type="project" value="InterPro"/>
</dbReference>
<keyword evidence="5" id="KW-1185">Reference proteome</keyword>
<dbReference type="InterPro" id="IPR050832">
    <property type="entry name" value="Bact_Acetyltransf"/>
</dbReference>
<keyword evidence="1" id="KW-0808">Transferase</keyword>
<evidence type="ECO:0000313" key="4">
    <source>
        <dbReference type="EMBL" id="EHY87104.1"/>
    </source>
</evidence>
<keyword evidence="2" id="KW-0012">Acyltransferase</keyword>
<reference evidence="4 5" key="1">
    <citation type="journal article" date="2012" name="Stand. Genomic Sci.">
        <title>Genome sequence of the soil bacterium Saccharomonospora azurea type strain (NA-128(T)).</title>
        <authorList>
            <person name="Klenk H.P."/>
            <person name="Held B."/>
            <person name="Lucas S."/>
            <person name="Lapidus A."/>
            <person name="Copeland A."/>
            <person name="Hammon N."/>
            <person name="Pitluck S."/>
            <person name="Goodwin L.A."/>
            <person name="Han C."/>
            <person name="Tapia R."/>
            <person name="Brambilla E.M."/>
            <person name="Potter G."/>
            <person name="Land M."/>
            <person name="Ivanova N."/>
            <person name="Rohde M."/>
            <person name="Goker M."/>
            <person name="Detter J.C."/>
            <person name="Kyrpides N.C."/>
            <person name="Woyke T."/>
        </authorList>
    </citation>
    <scope>NUCLEOTIDE SEQUENCE [LARGE SCALE GENOMIC DNA]</scope>
    <source>
        <strain evidence="4 5">NA-128</strain>
    </source>
</reference>
<dbReference type="InterPro" id="IPR000182">
    <property type="entry name" value="GNAT_dom"/>
</dbReference>
<protein>
    <submittedName>
        <fullName evidence="4">Sortase-like acyltransferase</fullName>
    </submittedName>
</protein>
<accession>H8G4D3</accession>
<name>H8G4D3_9PSEU</name>
<evidence type="ECO:0000256" key="2">
    <source>
        <dbReference type="ARBA" id="ARBA00023315"/>
    </source>
</evidence>
<evidence type="ECO:0000259" key="3">
    <source>
        <dbReference type="PROSITE" id="PS51186"/>
    </source>
</evidence>
<dbReference type="Gene3D" id="3.40.630.30">
    <property type="match status" value="1"/>
</dbReference>
<dbReference type="HOGENOM" id="CLU_132606_0_0_11"/>
<dbReference type="PANTHER" id="PTHR43877:SF2">
    <property type="entry name" value="AMINOALKYLPHOSPHONATE N-ACETYLTRANSFERASE-RELATED"/>
    <property type="match status" value="1"/>
</dbReference>
<dbReference type="SUPFAM" id="SSF55729">
    <property type="entry name" value="Acyl-CoA N-acyltransferases (Nat)"/>
    <property type="match status" value="1"/>
</dbReference>
<organism evidence="4 5">
    <name type="scientific">Saccharomonospora azurea NA-128</name>
    <dbReference type="NCBI Taxonomy" id="882081"/>
    <lineage>
        <taxon>Bacteria</taxon>
        <taxon>Bacillati</taxon>
        <taxon>Actinomycetota</taxon>
        <taxon>Actinomycetes</taxon>
        <taxon>Pseudonocardiales</taxon>
        <taxon>Pseudonocardiaceae</taxon>
        <taxon>Saccharomonospora</taxon>
    </lineage>
</organism>
<gene>
    <name evidence="4" type="ORF">SacazDRAFT_00116</name>
</gene>
<dbReference type="EMBL" id="CM001466">
    <property type="protein sequence ID" value="EHY87104.1"/>
    <property type="molecule type" value="Genomic_DNA"/>
</dbReference>
<dbReference type="Proteomes" id="UP000004705">
    <property type="component" value="Chromosome"/>
</dbReference>
<evidence type="ECO:0000313" key="5">
    <source>
        <dbReference type="Proteomes" id="UP000004705"/>
    </source>
</evidence>
<dbReference type="InterPro" id="IPR016181">
    <property type="entry name" value="Acyl_CoA_acyltransferase"/>
</dbReference>
<dbReference type="AlphaFoldDB" id="H8G4D3"/>